<dbReference type="Proteomes" id="UP000664073">
    <property type="component" value="Unassembled WGS sequence"/>
</dbReference>
<reference evidence="1" key="1">
    <citation type="submission" date="2021-03" db="EMBL/GenBank/DDBJ databases">
        <title>The complete genome sequence of Acetobacter sp. TBRC 12339.</title>
        <authorList>
            <person name="Charoenyingcharoen P."/>
            <person name="Yukphan P."/>
        </authorList>
    </citation>
    <scope>NUCLEOTIDE SEQUENCE</scope>
    <source>
        <strain evidence="1">TBRC 12339</strain>
    </source>
</reference>
<evidence type="ECO:0000313" key="1">
    <source>
        <dbReference type="EMBL" id="MBO1325323.1"/>
    </source>
</evidence>
<dbReference type="AlphaFoldDB" id="A0A939HP41"/>
<gene>
    <name evidence="1" type="ORF">J2D77_09205</name>
</gene>
<protein>
    <submittedName>
        <fullName evidence="1">Uncharacterized protein</fullName>
    </submittedName>
</protein>
<proteinExistence type="predicted"/>
<accession>A0A939HP41</accession>
<sequence>MDLLISANTVAQAQADTAPATGTPGWATDGDPAQGIIATDSPAWHYNMMMAELIAFVKAAGITPSNSDWSQTLKAAQILFAPAQRGVAPYNAALATLIGGYPKFAVVVDAAGAFWVSTADANMTVPGATGANWTSLFASYTTTTDGDYRYARTGGAGDLQTGHKIYIGFNGTRMVGIVDTTEFGNIAFSNQFVSASSKVFFAATSDQSSTTLTYTAPVSGTFLITANANVGVAANQTQPDVAEFGIFLDGNPTAITSDTTSISMSHCIAVPVGAGAHTISAVYAPTSQVANWHSRSIALTYLFIPS</sequence>
<comment type="caution">
    <text evidence="1">The sequence shown here is derived from an EMBL/GenBank/DDBJ whole genome shotgun (WGS) entry which is preliminary data.</text>
</comment>
<evidence type="ECO:0000313" key="2">
    <source>
        <dbReference type="Proteomes" id="UP000664073"/>
    </source>
</evidence>
<keyword evidence="2" id="KW-1185">Reference proteome</keyword>
<dbReference type="EMBL" id="JAFVMH010000003">
    <property type="protein sequence ID" value="MBO1325323.1"/>
    <property type="molecule type" value="Genomic_DNA"/>
</dbReference>
<name>A0A939HP41_9PROT</name>
<organism evidence="1 2">
    <name type="scientific">Acetobacter garciniae</name>
    <dbReference type="NCBI Taxonomy" id="2817435"/>
    <lineage>
        <taxon>Bacteria</taxon>
        <taxon>Pseudomonadati</taxon>
        <taxon>Pseudomonadota</taxon>
        <taxon>Alphaproteobacteria</taxon>
        <taxon>Acetobacterales</taxon>
        <taxon>Acetobacteraceae</taxon>
        <taxon>Acetobacter</taxon>
    </lineage>
</organism>
<dbReference type="RefSeq" id="WP_207845958.1">
    <property type="nucleotide sequence ID" value="NZ_JAFVMH010000003.1"/>
</dbReference>